<dbReference type="AlphaFoldDB" id="G0GDX1"/>
<protein>
    <submittedName>
        <fullName evidence="1">Uncharacterized protein</fullName>
    </submittedName>
</protein>
<organism evidence="1 2">
    <name type="scientific">Winmispira thermophila (strain ATCC 700085 / DSM 6578 / Z-1203)</name>
    <name type="common">Spirochaeta thermophila</name>
    <dbReference type="NCBI Taxonomy" id="869211"/>
    <lineage>
        <taxon>Bacteria</taxon>
        <taxon>Pseudomonadati</taxon>
        <taxon>Spirochaetota</taxon>
        <taxon>Spirochaetia</taxon>
        <taxon>Winmispirales</taxon>
        <taxon>Winmispiraceae</taxon>
        <taxon>Winmispira</taxon>
    </lineage>
</organism>
<dbReference type="STRING" id="869211.Spith_0317"/>
<proteinExistence type="predicted"/>
<sequence>MRVLEEGDLRIEIPDDVQSVEKFDDHGSHGLSHCMKAVDFIIETDSHIWFIEIKDPDHPQAREKDRQRFLRDLQSSELDRDLVQKFRDSFLYRWAEDRITKPIRYYIIIASNQLDEALLLSRIDALKQKLPLTGPRSGRWKRRLVEGCGIYNLRTWKGAFPEFPLSRISGRIS</sequence>
<keyword evidence="2" id="KW-1185">Reference proteome</keyword>
<accession>G0GDX1</accession>
<evidence type="ECO:0000313" key="1">
    <source>
        <dbReference type="EMBL" id="AEJ60603.1"/>
    </source>
</evidence>
<dbReference type="EMBL" id="CP002903">
    <property type="protein sequence ID" value="AEJ60603.1"/>
    <property type="molecule type" value="Genomic_DNA"/>
</dbReference>
<evidence type="ECO:0000313" key="2">
    <source>
        <dbReference type="Proteomes" id="UP000007254"/>
    </source>
</evidence>
<reference evidence="1 2" key="1">
    <citation type="submission" date="2011-06" db="EMBL/GenBank/DDBJ databases">
        <title>The complete genome of Spirochaeta thermophila DSM 6578.</title>
        <authorList>
            <consortium name="US DOE Joint Genome Institute (JGI-PGF)"/>
            <person name="Lucas S."/>
            <person name="Lapidus A."/>
            <person name="Bruce D."/>
            <person name="Goodwin L."/>
            <person name="Pitluck S."/>
            <person name="Peters L."/>
            <person name="Kyrpides N."/>
            <person name="Mavromatis K."/>
            <person name="Ivanova N."/>
            <person name="Mikailova N."/>
            <person name="Pagani I."/>
            <person name="Chertkov O."/>
            <person name="Detter J.C."/>
            <person name="Tapia R."/>
            <person name="Han C."/>
            <person name="Land M."/>
            <person name="Hauser L."/>
            <person name="Markowitz V."/>
            <person name="Cheng J.-F."/>
            <person name="Hugenholtz P."/>
            <person name="Woyke T."/>
            <person name="Wu D."/>
            <person name="Spring S."/>
            <person name="Merkhoffer B."/>
            <person name="Schneider S."/>
            <person name="Klenk H.-P."/>
            <person name="Eisen J.A."/>
        </authorList>
    </citation>
    <scope>NUCLEOTIDE SEQUENCE [LARGE SCALE GENOMIC DNA]</scope>
    <source>
        <strain evidence="2">ATCC 700085 / DSM 6578 / Z-1203</strain>
    </source>
</reference>
<gene>
    <name evidence="1" type="ordered locus">Spith_0317</name>
</gene>
<dbReference type="RefSeq" id="WP_014624003.1">
    <property type="nucleotide sequence ID" value="NC_017583.1"/>
</dbReference>
<dbReference type="HOGENOM" id="CLU_125515_0_0_12"/>
<dbReference type="Proteomes" id="UP000007254">
    <property type="component" value="Chromosome"/>
</dbReference>
<dbReference type="OrthoDB" id="1551011at2"/>
<name>G0GDX1_WINT7</name>
<dbReference type="KEGG" id="stq:Spith_0317"/>